<comment type="caution">
    <text evidence="1">The sequence shown here is derived from an EMBL/GenBank/DDBJ whole genome shotgun (WGS) entry which is preliminary data.</text>
</comment>
<dbReference type="EMBL" id="JAENIM010000009">
    <property type="protein sequence ID" value="MBK1789861.1"/>
    <property type="molecule type" value="Genomic_DNA"/>
</dbReference>
<evidence type="ECO:0000313" key="2">
    <source>
        <dbReference type="Proteomes" id="UP000624703"/>
    </source>
</evidence>
<proteinExistence type="predicted"/>
<dbReference type="Proteomes" id="UP000624703">
    <property type="component" value="Unassembled WGS sequence"/>
</dbReference>
<evidence type="ECO:0000313" key="1">
    <source>
        <dbReference type="EMBL" id="MBK1789861.1"/>
    </source>
</evidence>
<name>A0A8J7MBC6_9BACT</name>
<protein>
    <submittedName>
        <fullName evidence="1">Uncharacterized protein</fullName>
    </submittedName>
</protein>
<gene>
    <name evidence="1" type="ORF">JIN82_01695</name>
</gene>
<keyword evidence="2" id="KW-1185">Reference proteome</keyword>
<accession>A0A8J7MBC6</accession>
<dbReference type="Gene3D" id="3.90.1570.30">
    <property type="match status" value="1"/>
</dbReference>
<sequence>MDKKDKLELSESDIDAKFITPAILDAAWDEMTQIRREVTFTTRNRMVIKSSERQ</sequence>
<reference evidence="1" key="1">
    <citation type="submission" date="2021-01" db="EMBL/GenBank/DDBJ databases">
        <title>Modified the classification status of verrucomicrobia.</title>
        <authorList>
            <person name="Feng X."/>
        </authorList>
    </citation>
    <scope>NUCLEOTIDE SEQUENCE</scope>
    <source>
        <strain evidence="1">_KCTC 22039</strain>
    </source>
</reference>
<dbReference type="RefSeq" id="WP_200309901.1">
    <property type="nucleotide sequence ID" value="NZ_JAENIM010000009.1"/>
</dbReference>
<dbReference type="AlphaFoldDB" id="A0A8J7MBC6"/>
<organism evidence="1 2">
    <name type="scientific">Persicirhabdus sediminis</name>
    <dbReference type="NCBI Taxonomy" id="454144"/>
    <lineage>
        <taxon>Bacteria</taxon>
        <taxon>Pseudomonadati</taxon>
        <taxon>Verrucomicrobiota</taxon>
        <taxon>Verrucomicrobiia</taxon>
        <taxon>Verrucomicrobiales</taxon>
        <taxon>Verrucomicrobiaceae</taxon>
        <taxon>Persicirhabdus</taxon>
    </lineage>
</organism>